<keyword evidence="3" id="KW-0349">Heme</keyword>
<comment type="subcellular location">
    <subcellularLocation>
        <location evidence="1">Cell membrane</location>
        <topology evidence="1">Multi-pass membrane protein</topology>
    </subcellularLocation>
</comment>
<feature type="transmembrane region" description="Helical" evidence="10">
    <location>
        <begin position="140"/>
        <end position="163"/>
    </location>
</feature>
<feature type="domain" description="Cytochrome c" evidence="11">
    <location>
        <begin position="432"/>
        <end position="519"/>
    </location>
</feature>
<feature type="region of interest" description="Disordered" evidence="9">
    <location>
        <begin position="452"/>
        <end position="471"/>
    </location>
</feature>
<dbReference type="Pfam" id="PF05425">
    <property type="entry name" value="CopD"/>
    <property type="match status" value="1"/>
</dbReference>
<evidence type="ECO:0000256" key="4">
    <source>
        <dbReference type="ARBA" id="ARBA00022692"/>
    </source>
</evidence>
<feature type="transmembrane region" description="Helical" evidence="10">
    <location>
        <begin position="175"/>
        <end position="196"/>
    </location>
</feature>
<dbReference type="EMBL" id="UOEU01000538">
    <property type="protein sequence ID" value="VAW34452.1"/>
    <property type="molecule type" value="Genomic_DNA"/>
</dbReference>
<evidence type="ECO:0000256" key="5">
    <source>
        <dbReference type="ARBA" id="ARBA00022723"/>
    </source>
</evidence>
<feature type="transmembrane region" description="Helical" evidence="10">
    <location>
        <begin position="302"/>
        <end position="320"/>
    </location>
</feature>
<dbReference type="AlphaFoldDB" id="A0A3B0V6U2"/>
<dbReference type="PANTHER" id="PTHR34820:SF4">
    <property type="entry name" value="INNER MEMBRANE PROTEIN YEBZ"/>
    <property type="match status" value="1"/>
</dbReference>
<evidence type="ECO:0000256" key="3">
    <source>
        <dbReference type="ARBA" id="ARBA00022617"/>
    </source>
</evidence>
<dbReference type="InterPro" id="IPR008457">
    <property type="entry name" value="Cu-R_CopD_dom"/>
</dbReference>
<dbReference type="GO" id="GO:0046872">
    <property type="term" value="F:metal ion binding"/>
    <property type="evidence" value="ECO:0007669"/>
    <property type="project" value="UniProtKB-KW"/>
</dbReference>
<evidence type="ECO:0000256" key="9">
    <source>
        <dbReference type="SAM" id="MobiDB-lite"/>
    </source>
</evidence>
<dbReference type="PROSITE" id="PS51007">
    <property type="entry name" value="CYTC"/>
    <property type="match status" value="1"/>
</dbReference>
<keyword evidence="5" id="KW-0479">Metal-binding</keyword>
<evidence type="ECO:0000256" key="2">
    <source>
        <dbReference type="ARBA" id="ARBA00022475"/>
    </source>
</evidence>
<dbReference type="GO" id="GO:0020037">
    <property type="term" value="F:heme binding"/>
    <property type="evidence" value="ECO:0007669"/>
    <property type="project" value="InterPro"/>
</dbReference>
<feature type="transmembrane region" description="Helical" evidence="10">
    <location>
        <begin position="391"/>
        <end position="413"/>
    </location>
</feature>
<proteinExistence type="predicted"/>
<dbReference type="PANTHER" id="PTHR34820">
    <property type="entry name" value="INNER MEMBRANE PROTEIN YEBZ"/>
    <property type="match status" value="1"/>
</dbReference>
<dbReference type="InterPro" id="IPR036909">
    <property type="entry name" value="Cyt_c-like_dom_sf"/>
</dbReference>
<dbReference type="GO" id="GO:0005886">
    <property type="term" value="C:plasma membrane"/>
    <property type="evidence" value="ECO:0007669"/>
    <property type="project" value="UniProtKB-SubCell"/>
</dbReference>
<evidence type="ECO:0000256" key="1">
    <source>
        <dbReference type="ARBA" id="ARBA00004651"/>
    </source>
</evidence>
<feature type="compositionally biased region" description="Low complexity" evidence="9">
    <location>
        <begin position="458"/>
        <end position="470"/>
    </location>
</feature>
<evidence type="ECO:0000259" key="11">
    <source>
        <dbReference type="PROSITE" id="PS51007"/>
    </source>
</evidence>
<evidence type="ECO:0000313" key="12">
    <source>
        <dbReference type="EMBL" id="VAW34452.1"/>
    </source>
</evidence>
<feature type="transmembrane region" description="Helical" evidence="10">
    <location>
        <begin position="108"/>
        <end position="128"/>
    </location>
</feature>
<accession>A0A3B0V6U2</accession>
<feature type="transmembrane region" description="Helical" evidence="10">
    <location>
        <begin position="250"/>
        <end position="275"/>
    </location>
</feature>
<feature type="transmembrane region" description="Helical" evidence="10">
    <location>
        <begin position="57"/>
        <end position="82"/>
    </location>
</feature>
<keyword evidence="8 10" id="KW-0472">Membrane</keyword>
<evidence type="ECO:0000256" key="10">
    <source>
        <dbReference type="SAM" id="Phobius"/>
    </source>
</evidence>
<keyword evidence="2" id="KW-1003">Cell membrane</keyword>
<evidence type="ECO:0000256" key="8">
    <source>
        <dbReference type="ARBA" id="ARBA00023136"/>
    </source>
</evidence>
<dbReference type="SUPFAM" id="SSF46626">
    <property type="entry name" value="Cytochrome c"/>
    <property type="match status" value="1"/>
</dbReference>
<sequence>MTLTVIAQISILSAVARWLTLSGIALLMGLFAFRLFVWNPIVADVDLEAEEATLDLWLARVGIRIGISGILLIGLGLILTFIDQTRVYDLLQTANLNSWISTQFGAMWLVRLLLLAISHFNLSLFVDVKSGRKELRGWEWWLGLLVAVGMTLTVALISHSAALVDDTVQSIVIDWIHLLAGTIWAGGLLFLALSLWRARTLSNESRIWLNLSLMLNFSAIAAIAVGLLLSSGGYLAGKHLGGWTALIGTAYGLLLLGKIGLALLAIGIASLNLLFIKPRLTAIYENPADDRASALLRRFNRLVWLELGLALLILAASGLLPDLQRGVDAPLLAEALGKTVVVQLDGGMRPLETAVKWMNRTGSGATGAGIVLFALLWGFVAVRAAKNEVQLVVLLAISLVCFWIGSSQLYNFFTNEFTPAKFTSNPTLPDVESVATGQALFTENCVACHGTEGRGDGSEASSLSSSPADFSAEHTATHTDGDIFFWILQGIDETNMPAFEEQLTEEQVWHLVNYVRLLSVRDDSAP</sequence>
<dbReference type="InterPro" id="IPR032694">
    <property type="entry name" value="CopC/D"/>
</dbReference>
<gene>
    <name evidence="12" type="ORF">MNBD_CHLOROFLEXI01-5134</name>
</gene>
<keyword evidence="4 10" id="KW-0812">Transmembrane</keyword>
<dbReference type="Pfam" id="PF00034">
    <property type="entry name" value="Cytochrom_C"/>
    <property type="match status" value="1"/>
</dbReference>
<evidence type="ECO:0000256" key="7">
    <source>
        <dbReference type="ARBA" id="ARBA00023004"/>
    </source>
</evidence>
<feature type="transmembrane region" description="Helical" evidence="10">
    <location>
        <begin position="208"/>
        <end position="230"/>
    </location>
</feature>
<feature type="transmembrane region" description="Helical" evidence="10">
    <location>
        <begin position="15"/>
        <end position="37"/>
    </location>
</feature>
<reference evidence="12" key="1">
    <citation type="submission" date="2018-06" db="EMBL/GenBank/DDBJ databases">
        <authorList>
            <person name="Zhirakovskaya E."/>
        </authorList>
    </citation>
    <scope>NUCLEOTIDE SEQUENCE</scope>
</reference>
<organism evidence="12">
    <name type="scientific">hydrothermal vent metagenome</name>
    <dbReference type="NCBI Taxonomy" id="652676"/>
    <lineage>
        <taxon>unclassified sequences</taxon>
        <taxon>metagenomes</taxon>
        <taxon>ecological metagenomes</taxon>
    </lineage>
</organism>
<dbReference type="Gene3D" id="1.10.760.10">
    <property type="entry name" value="Cytochrome c-like domain"/>
    <property type="match status" value="1"/>
</dbReference>
<dbReference type="InterPro" id="IPR009056">
    <property type="entry name" value="Cyt_c-like_dom"/>
</dbReference>
<feature type="transmembrane region" description="Helical" evidence="10">
    <location>
        <begin position="365"/>
        <end position="384"/>
    </location>
</feature>
<protein>
    <recommendedName>
        <fullName evidence="11">Cytochrome c domain-containing protein</fullName>
    </recommendedName>
</protein>
<keyword evidence="6 10" id="KW-1133">Transmembrane helix</keyword>
<name>A0A3B0V6U2_9ZZZZ</name>
<evidence type="ECO:0000256" key="6">
    <source>
        <dbReference type="ARBA" id="ARBA00022989"/>
    </source>
</evidence>
<dbReference type="GO" id="GO:0006825">
    <property type="term" value="P:copper ion transport"/>
    <property type="evidence" value="ECO:0007669"/>
    <property type="project" value="InterPro"/>
</dbReference>
<keyword evidence="7" id="KW-0408">Iron</keyword>
<dbReference type="GO" id="GO:0009055">
    <property type="term" value="F:electron transfer activity"/>
    <property type="evidence" value="ECO:0007669"/>
    <property type="project" value="InterPro"/>
</dbReference>